<dbReference type="PANTHER" id="PTHR11908">
    <property type="entry name" value="XANTHINE DEHYDROGENASE"/>
    <property type="match status" value="1"/>
</dbReference>
<comment type="caution">
    <text evidence="2">The sequence shown here is derived from an EMBL/GenBank/DDBJ whole genome shotgun (WGS) entry which is preliminary data.</text>
</comment>
<accession>T0Z7E5</accession>
<dbReference type="AlphaFoldDB" id="T0Z7E5"/>
<feature type="non-terminal residue" evidence="2">
    <location>
        <position position="196"/>
    </location>
</feature>
<feature type="domain" description="Aldehyde oxidase/xanthine dehydrogenase first molybdopterin binding" evidence="1">
    <location>
        <begin position="5"/>
        <end position="155"/>
    </location>
</feature>
<dbReference type="GO" id="GO:0005506">
    <property type="term" value="F:iron ion binding"/>
    <property type="evidence" value="ECO:0007669"/>
    <property type="project" value="InterPro"/>
</dbReference>
<name>T0Z7E5_9ZZZZ</name>
<evidence type="ECO:0000313" key="2">
    <source>
        <dbReference type="EMBL" id="EQD43951.1"/>
    </source>
</evidence>
<keyword evidence="2" id="KW-0560">Oxidoreductase</keyword>
<reference evidence="2" key="1">
    <citation type="submission" date="2013-08" db="EMBL/GenBank/DDBJ databases">
        <authorList>
            <person name="Mendez C."/>
            <person name="Richter M."/>
            <person name="Ferrer M."/>
            <person name="Sanchez J."/>
        </authorList>
    </citation>
    <scope>NUCLEOTIDE SEQUENCE</scope>
</reference>
<dbReference type="EMBL" id="AUZX01011243">
    <property type="protein sequence ID" value="EQD43951.1"/>
    <property type="molecule type" value="Genomic_DNA"/>
</dbReference>
<evidence type="ECO:0000259" key="1">
    <source>
        <dbReference type="Pfam" id="PF02738"/>
    </source>
</evidence>
<dbReference type="SUPFAM" id="SSF56003">
    <property type="entry name" value="Molybdenum cofactor-binding domain"/>
    <property type="match status" value="1"/>
</dbReference>
<dbReference type="InterPro" id="IPR016208">
    <property type="entry name" value="Ald_Oxase/xanthine_DH-like"/>
</dbReference>
<dbReference type="Pfam" id="PF02738">
    <property type="entry name" value="MoCoBD_1"/>
    <property type="match status" value="1"/>
</dbReference>
<dbReference type="EC" id="1.-.-.-" evidence="2"/>
<dbReference type="InterPro" id="IPR008274">
    <property type="entry name" value="AldOxase/xan_DH_MoCoBD1"/>
</dbReference>
<sequence length="196" mass="20950">MVVNGSWVGGAFGAKGSALLEPYALLLAKASGRPVKLQLSYPEEFQLGRSTLPSVIRIESAVTGRQVVGRRVRLLLDTGASLPGRDFTLGYSAGFLLGPYSVPAVEVEGYALRTHKPPFGPHRAPFVPQCTFAIESHVDHLAKRLGIDPVEFRRASVWKEGSTTGLGQTVGPFGLDAALARAAEIAREWKRTAPSG</sequence>
<reference evidence="2" key="2">
    <citation type="journal article" date="2014" name="ISME J.">
        <title>Microbial stratification in low pH oxic and suboxic macroscopic growths along an acid mine drainage.</title>
        <authorList>
            <person name="Mendez-Garcia C."/>
            <person name="Mesa V."/>
            <person name="Sprenger R.R."/>
            <person name="Richter M."/>
            <person name="Diez M.S."/>
            <person name="Solano J."/>
            <person name="Bargiela R."/>
            <person name="Golyshina O.V."/>
            <person name="Manteca A."/>
            <person name="Ramos J.L."/>
            <person name="Gallego J.R."/>
            <person name="Llorente I."/>
            <person name="Martins Dos Santos V.A."/>
            <person name="Jensen O.N."/>
            <person name="Pelaez A.I."/>
            <person name="Sanchez J."/>
            <person name="Ferrer M."/>
        </authorList>
    </citation>
    <scope>NUCLEOTIDE SEQUENCE</scope>
</reference>
<dbReference type="PANTHER" id="PTHR11908:SF157">
    <property type="entry name" value="XANTHINE DEHYDROGENASE SUBUNIT D-RELATED"/>
    <property type="match status" value="1"/>
</dbReference>
<gene>
    <name evidence="2" type="ORF">B1A_15324</name>
</gene>
<protein>
    <submittedName>
        <fullName evidence="2">Aldehyde oxidase and xanthine dehydrogenase, molybdopterin binding domain protein</fullName>
        <ecNumber evidence="2">1.-.-.-</ecNumber>
    </submittedName>
</protein>
<dbReference type="GO" id="GO:0016491">
    <property type="term" value="F:oxidoreductase activity"/>
    <property type="evidence" value="ECO:0007669"/>
    <property type="project" value="UniProtKB-KW"/>
</dbReference>
<dbReference type="InterPro" id="IPR037165">
    <property type="entry name" value="AldOxase/xan_DH_Mopterin-bd_sf"/>
</dbReference>
<proteinExistence type="predicted"/>
<dbReference type="Gene3D" id="3.30.365.10">
    <property type="entry name" value="Aldehyde oxidase/xanthine dehydrogenase, molybdopterin binding domain"/>
    <property type="match status" value="2"/>
</dbReference>
<organism evidence="2">
    <name type="scientific">mine drainage metagenome</name>
    <dbReference type="NCBI Taxonomy" id="410659"/>
    <lineage>
        <taxon>unclassified sequences</taxon>
        <taxon>metagenomes</taxon>
        <taxon>ecological metagenomes</taxon>
    </lineage>
</organism>